<reference evidence="3" key="1">
    <citation type="submission" date="2016-06" db="EMBL/GenBank/DDBJ databases">
        <authorList>
            <person name="Hehemann J.-H."/>
            <person name="Arevalo P."/>
            <person name="Datta M.S."/>
            <person name="Polz M.F."/>
        </authorList>
    </citation>
    <scope>NUCLEOTIDE SEQUENCE [LARGE SCALE GENOMIC DNA]</scope>
    <source>
        <strain evidence="3">9CSC122</strain>
    </source>
</reference>
<gene>
    <name evidence="2" type="ORF">A6E14_16740</name>
</gene>
<name>A0A1B9R363_9VIBR</name>
<evidence type="ECO:0000313" key="3">
    <source>
        <dbReference type="Proteomes" id="UP000093173"/>
    </source>
</evidence>
<sequence length="127" mass="14396">MNKKYIVLNSNTNRHSSKKNIRFEHEMIDKILILKGGEKSFSNWVKQACLERINREDLGGKSVRPPNSDAVCTASKANKDLVYSAKDLSAKGLFNQQIADTFNERGIKSPNGKVWNRRMISILLTQS</sequence>
<evidence type="ECO:0000313" key="2">
    <source>
        <dbReference type="EMBL" id="OCH78730.1"/>
    </source>
</evidence>
<dbReference type="EMBL" id="MAJZ01000015">
    <property type="protein sequence ID" value="OCH78730.1"/>
    <property type="molecule type" value="Genomic_DNA"/>
</dbReference>
<organism evidence="2 3">
    <name type="scientific">Vibrio genomosp. F10</name>
    <dbReference type="NCBI Taxonomy" id="723171"/>
    <lineage>
        <taxon>Bacteria</taxon>
        <taxon>Pseudomonadati</taxon>
        <taxon>Pseudomonadota</taxon>
        <taxon>Gammaproteobacteria</taxon>
        <taxon>Vibrionales</taxon>
        <taxon>Vibrionaceae</taxon>
        <taxon>Vibrio</taxon>
    </lineage>
</organism>
<dbReference type="GO" id="GO:0003677">
    <property type="term" value="F:DNA binding"/>
    <property type="evidence" value="ECO:0007669"/>
    <property type="project" value="InterPro"/>
</dbReference>
<dbReference type="InterPro" id="IPR011109">
    <property type="entry name" value="DNA_bind_recombinase_dom"/>
</dbReference>
<protein>
    <recommendedName>
        <fullName evidence="1">Recombinase domain-containing protein</fullName>
    </recommendedName>
</protein>
<dbReference type="Pfam" id="PF07508">
    <property type="entry name" value="Recombinase"/>
    <property type="match status" value="1"/>
</dbReference>
<dbReference type="GO" id="GO:0000150">
    <property type="term" value="F:DNA strand exchange activity"/>
    <property type="evidence" value="ECO:0007669"/>
    <property type="project" value="InterPro"/>
</dbReference>
<comment type="caution">
    <text evidence="2">The sequence shown here is derived from an EMBL/GenBank/DDBJ whole genome shotgun (WGS) entry which is preliminary data.</text>
</comment>
<accession>A0A1B9R363</accession>
<feature type="domain" description="Recombinase" evidence="1">
    <location>
        <begin position="81"/>
        <end position="126"/>
    </location>
</feature>
<evidence type="ECO:0000259" key="1">
    <source>
        <dbReference type="Pfam" id="PF07508"/>
    </source>
</evidence>
<keyword evidence="3" id="KW-1185">Reference proteome</keyword>
<proteinExistence type="predicted"/>
<dbReference type="AlphaFoldDB" id="A0A1B9R363"/>
<dbReference type="Proteomes" id="UP000093173">
    <property type="component" value="Unassembled WGS sequence"/>
</dbReference>